<dbReference type="PIRSF" id="PIRSF010376">
    <property type="entry name" value="IspE"/>
    <property type="match status" value="1"/>
</dbReference>
<dbReference type="Pfam" id="PF08544">
    <property type="entry name" value="GHMP_kinases_C"/>
    <property type="match status" value="1"/>
</dbReference>
<dbReference type="Pfam" id="PF00288">
    <property type="entry name" value="GHMP_kinases_N"/>
    <property type="match status" value="1"/>
</dbReference>
<organism evidence="13 14">
    <name type="scientific">Neisseria wadsworthii 9715</name>
    <dbReference type="NCBI Taxonomy" id="1030841"/>
    <lineage>
        <taxon>Bacteria</taxon>
        <taxon>Pseudomonadati</taxon>
        <taxon>Pseudomonadota</taxon>
        <taxon>Betaproteobacteria</taxon>
        <taxon>Neisseriales</taxon>
        <taxon>Neisseriaceae</taxon>
        <taxon>Neisseria</taxon>
    </lineage>
</organism>
<comment type="function">
    <text evidence="10">Catalyzes the phosphorylation of the position 2 hydroxy group of 4-diphosphocytidyl-2C-methyl-D-erythritol.</text>
</comment>
<evidence type="ECO:0000256" key="9">
    <source>
        <dbReference type="ARBA" id="ARBA00032554"/>
    </source>
</evidence>
<comment type="pathway">
    <text evidence="10">Isoprenoid biosynthesis; isopentenyl diphosphate biosynthesis via DXP pathway; isopentenyl diphosphate from 1-deoxy-D-xylulose 5-phosphate: step 3/6.</text>
</comment>
<accession>G4CT64</accession>
<keyword evidence="8 10" id="KW-0414">Isoprene biosynthesis</keyword>
<dbReference type="PATRIC" id="fig|1030841.3.peg.2262"/>
<evidence type="ECO:0000259" key="12">
    <source>
        <dbReference type="Pfam" id="PF08544"/>
    </source>
</evidence>
<evidence type="ECO:0000256" key="8">
    <source>
        <dbReference type="ARBA" id="ARBA00023229"/>
    </source>
</evidence>
<evidence type="ECO:0000256" key="5">
    <source>
        <dbReference type="ARBA" id="ARBA00022741"/>
    </source>
</evidence>
<dbReference type="Proteomes" id="UP000005336">
    <property type="component" value="Unassembled WGS sequence"/>
</dbReference>
<dbReference type="EC" id="2.7.1.148" evidence="2 10"/>
<keyword evidence="4 10" id="KW-0808">Transferase</keyword>
<feature type="domain" description="GHMP kinase N-terminal" evidence="11">
    <location>
        <begin position="78"/>
        <end position="155"/>
    </location>
</feature>
<feature type="binding site" evidence="10">
    <location>
        <begin position="105"/>
        <end position="115"/>
    </location>
    <ligand>
        <name>ATP</name>
        <dbReference type="ChEBI" id="CHEBI:30616"/>
    </ligand>
</feature>
<dbReference type="UniPathway" id="UPA00056">
    <property type="reaction ID" value="UER00094"/>
</dbReference>
<keyword evidence="7 10" id="KW-0067">ATP-binding</keyword>
<dbReference type="GO" id="GO:0005524">
    <property type="term" value="F:ATP binding"/>
    <property type="evidence" value="ECO:0007669"/>
    <property type="project" value="UniProtKB-UniRule"/>
</dbReference>
<dbReference type="InterPro" id="IPR020568">
    <property type="entry name" value="Ribosomal_Su5_D2-typ_SF"/>
</dbReference>
<evidence type="ECO:0000256" key="4">
    <source>
        <dbReference type="ARBA" id="ARBA00022679"/>
    </source>
</evidence>
<dbReference type="HAMAP" id="MF_00061">
    <property type="entry name" value="IspE"/>
    <property type="match status" value="1"/>
</dbReference>
<dbReference type="SUPFAM" id="SSF54211">
    <property type="entry name" value="Ribosomal protein S5 domain 2-like"/>
    <property type="match status" value="1"/>
</dbReference>
<comment type="catalytic activity">
    <reaction evidence="10">
        <text>4-CDP-2-C-methyl-D-erythritol + ATP = 4-CDP-2-C-methyl-D-erythritol 2-phosphate + ADP + H(+)</text>
        <dbReference type="Rhea" id="RHEA:18437"/>
        <dbReference type="ChEBI" id="CHEBI:15378"/>
        <dbReference type="ChEBI" id="CHEBI:30616"/>
        <dbReference type="ChEBI" id="CHEBI:57823"/>
        <dbReference type="ChEBI" id="CHEBI:57919"/>
        <dbReference type="ChEBI" id="CHEBI:456216"/>
        <dbReference type="EC" id="2.7.1.148"/>
    </reaction>
</comment>
<dbReference type="Gene3D" id="3.30.70.890">
    <property type="entry name" value="GHMP kinase, C-terminal domain"/>
    <property type="match status" value="1"/>
</dbReference>
<dbReference type="InterPro" id="IPR004424">
    <property type="entry name" value="IspE"/>
</dbReference>
<evidence type="ECO:0000256" key="6">
    <source>
        <dbReference type="ARBA" id="ARBA00022777"/>
    </source>
</evidence>
<dbReference type="GO" id="GO:0050515">
    <property type="term" value="F:4-(cytidine 5'-diphospho)-2-C-methyl-D-erythritol kinase activity"/>
    <property type="evidence" value="ECO:0007669"/>
    <property type="project" value="UniProtKB-UniRule"/>
</dbReference>
<evidence type="ECO:0000256" key="2">
    <source>
        <dbReference type="ARBA" id="ARBA00012052"/>
    </source>
</evidence>
<feature type="active site" evidence="10">
    <location>
        <position position="22"/>
    </location>
</feature>
<dbReference type="SUPFAM" id="SSF55060">
    <property type="entry name" value="GHMP Kinase, C-terminal domain"/>
    <property type="match status" value="1"/>
</dbReference>
<dbReference type="HOGENOM" id="CLU_053057_3_0_4"/>
<name>G4CT64_9NEIS</name>
<keyword evidence="6 10" id="KW-0418">Kinase</keyword>
<dbReference type="NCBIfam" id="TIGR00154">
    <property type="entry name" value="ispE"/>
    <property type="match status" value="1"/>
</dbReference>
<dbReference type="InterPro" id="IPR036554">
    <property type="entry name" value="GHMP_kinase_C_sf"/>
</dbReference>
<dbReference type="InterPro" id="IPR014721">
    <property type="entry name" value="Ribsml_uS5_D2-typ_fold_subgr"/>
</dbReference>
<gene>
    <name evidence="13" type="primary">ispE2</name>
    <name evidence="10" type="synonym">ispE</name>
    <name evidence="13" type="ORF">HMPREF9370_2274</name>
</gene>
<evidence type="ECO:0000256" key="10">
    <source>
        <dbReference type="HAMAP-Rule" id="MF_00061"/>
    </source>
</evidence>
<dbReference type="InterPro" id="IPR013750">
    <property type="entry name" value="GHMP_kinase_C_dom"/>
</dbReference>
<evidence type="ECO:0000256" key="1">
    <source>
        <dbReference type="ARBA" id="ARBA00009684"/>
    </source>
</evidence>
<evidence type="ECO:0000256" key="7">
    <source>
        <dbReference type="ARBA" id="ARBA00022840"/>
    </source>
</evidence>
<dbReference type="PANTHER" id="PTHR43527">
    <property type="entry name" value="4-DIPHOSPHOCYTIDYL-2-C-METHYL-D-ERYTHRITOL KINASE, CHLOROPLASTIC"/>
    <property type="match status" value="1"/>
</dbReference>
<reference evidence="13 14" key="1">
    <citation type="submission" date="2011-06" db="EMBL/GenBank/DDBJ databases">
        <authorList>
            <person name="Muzny D."/>
            <person name="Qin X."/>
            <person name="Deng J."/>
            <person name="Jiang H."/>
            <person name="Liu Y."/>
            <person name="Qu J."/>
            <person name="Song X.-Z."/>
            <person name="Zhang L."/>
            <person name="Thornton R."/>
            <person name="Coyle M."/>
            <person name="Francisco L."/>
            <person name="Jackson L."/>
            <person name="Javaid M."/>
            <person name="Korchina V."/>
            <person name="Kovar C."/>
            <person name="Mata R."/>
            <person name="Mathew T."/>
            <person name="Ngo R."/>
            <person name="Nguyen L."/>
            <person name="Nguyen N."/>
            <person name="Okwuonu G."/>
            <person name="Ongeri F."/>
            <person name="Pham C."/>
            <person name="Simmons D."/>
            <person name="Wilczek-Boney K."/>
            <person name="Hale W."/>
            <person name="Jakkamsetti A."/>
            <person name="Pham P."/>
            <person name="Ruth R."/>
            <person name="San Lucas F."/>
            <person name="Warren J."/>
            <person name="Zhang J."/>
            <person name="Zhao Z."/>
            <person name="Zhou C."/>
            <person name="Zhu D."/>
            <person name="Lee S."/>
            <person name="Bess C."/>
            <person name="Blankenburg K."/>
            <person name="Forbes L."/>
            <person name="Fu Q."/>
            <person name="Gubbala S."/>
            <person name="Hirani K."/>
            <person name="Jayaseelan J.C."/>
            <person name="Lara F."/>
            <person name="Munidasa M."/>
            <person name="Palculict T."/>
            <person name="Patil S."/>
            <person name="Pu L.-L."/>
            <person name="Saada N."/>
            <person name="Tang L."/>
            <person name="Weissenberger G."/>
            <person name="Zhu Y."/>
            <person name="Hemphill L."/>
            <person name="Shang Y."/>
            <person name="Youmans B."/>
            <person name="Ayvaz T."/>
            <person name="Ross M."/>
            <person name="Santibanez J."/>
            <person name="Aqrawi P."/>
            <person name="Gross S."/>
            <person name="Joshi V."/>
            <person name="Fowler G."/>
            <person name="Nazareth L."/>
            <person name="Reid J."/>
            <person name="Worley K."/>
            <person name="Petrosino J."/>
            <person name="Highlander S."/>
            <person name="Gibbs R."/>
        </authorList>
    </citation>
    <scope>NUCLEOTIDE SEQUENCE [LARGE SCALE GENOMIC DNA]</scope>
    <source>
        <strain evidence="13 14">9715</strain>
    </source>
</reference>
<dbReference type="GO" id="GO:0019288">
    <property type="term" value="P:isopentenyl diphosphate biosynthetic process, methylerythritol 4-phosphate pathway"/>
    <property type="evidence" value="ECO:0007669"/>
    <property type="project" value="UniProtKB-UniRule"/>
</dbReference>
<dbReference type="GO" id="GO:0016114">
    <property type="term" value="P:terpenoid biosynthetic process"/>
    <property type="evidence" value="ECO:0007669"/>
    <property type="project" value="UniProtKB-UniRule"/>
</dbReference>
<dbReference type="AlphaFoldDB" id="G4CT64"/>
<comment type="similarity">
    <text evidence="1 10">Belongs to the GHMP kinase family. IspE subfamily.</text>
</comment>
<protein>
    <recommendedName>
        <fullName evidence="3 10">4-diphosphocytidyl-2-C-methyl-D-erythritol kinase</fullName>
        <shortName evidence="10">CMK</shortName>
        <ecNumber evidence="2 10">2.7.1.148</ecNumber>
    </recommendedName>
    <alternativeName>
        <fullName evidence="9 10">4-(cytidine-5'-diphospho)-2-C-methyl-D-erythritol kinase</fullName>
    </alternativeName>
</protein>
<evidence type="ECO:0000313" key="13">
    <source>
        <dbReference type="EMBL" id="EGZ44426.1"/>
    </source>
</evidence>
<dbReference type="Gene3D" id="3.30.230.10">
    <property type="match status" value="1"/>
</dbReference>
<evidence type="ECO:0000313" key="14">
    <source>
        <dbReference type="Proteomes" id="UP000005336"/>
    </source>
</evidence>
<dbReference type="EMBL" id="AGAZ01000074">
    <property type="protein sequence ID" value="EGZ44426.1"/>
    <property type="molecule type" value="Genomic_DNA"/>
</dbReference>
<sequence length="288" mass="32180">MRRKRHAMSIPANVQAFPAPAKLNLDLRITGRRSNGYHELESIFCLIALYDTLYLNVRKDSAIVLHTPIPGVDPEHDLTVRAAKLLQKQTASKLGVDIWLEKKIPMGGGLGGGSSDAATVLIALNRLWVCGLNRQQLMNLGVQLGADVPFFIFGRNAFARGIGEQLTEMDIPKQWYVIIKPDVHVSTEKIFSHKNLTRDSKTRIIACFQALQPFRNDMQKVVFEEYPQVFAAFEDLKVYGNPLMTGSGACVFVSTSSKEKAEIIYSNVSKKYQAFCVEGLPQHPLFDI</sequence>
<comment type="caution">
    <text evidence="13">The sequence shown here is derived from an EMBL/GenBank/DDBJ whole genome shotgun (WGS) entry which is preliminary data.</text>
</comment>
<evidence type="ECO:0000256" key="3">
    <source>
        <dbReference type="ARBA" id="ARBA00017473"/>
    </source>
</evidence>
<feature type="active site" evidence="10">
    <location>
        <position position="147"/>
    </location>
</feature>
<dbReference type="STRING" id="1030841.HMPREF9370_2274"/>
<keyword evidence="14" id="KW-1185">Reference proteome</keyword>
<dbReference type="PANTHER" id="PTHR43527:SF2">
    <property type="entry name" value="4-DIPHOSPHOCYTIDYL-2-C-METHYL-D-ERYTHRITOL KINASE, CHLOROPLASTIC"/>
    <property type="match status" value="1"/>
</dbReference>
<dbReference type="InterPro" id="IPR006204">
    <property type="entry name" value="GHMP_kinase_N_dom"/>
</dbReference>
<proteinExistence type="inferred from homology"/>
<evidence type="ECO:0000259" key="11">
    <source>
        <dbReference type="Pfam" id="PF00288"/>
    </source>
</evidence>
<keyword evidence="5 10" id="KW-0547">Nucleotide-binding</keyword>
<feature type="domain" description="GHMP kinase C-terminal" evidence="12">
    <location>
        <begin position="215"/>
        <end position="273"/>
    </location>
</feature>